<dbReference type="KEGG" id="oni:Osc7112_1645"/>
<evidence type="ECO:0000313" key="2">
    <source>
        <dbReference type="Proteomes" id="UP000010478"/>
    </source>
</evidence>
<dbReference type="PATRIC" id="fig|179408.3.peg.1998"/>
<evidence type="ECO:0008006" key="3">
    <source>
        <dbReference type="Google" id="ProtNLM"/>
    </source>
</evidence>
<protein>
    <recommendedName>
        <fullName evidence="3">Restriction endonuclease, type I, EcoRI, R subunit/Type III</fullName>
    </recommendedName>
</protein>
<reference evidence="1 2" key="1">
    <citation type="submission" date="2012-05" db="EMBL/GenBank/DDBJ databases">
        <title>Finished chromosome of genome of Oscillatoria sp. PCC 7112.</title>
        <authorList>
            <consortium name="US DOE Joint Genome Institute"/>
            <person name="Gugger M."/>
            <person name="Coursin T."/>
            <person name="Rippka R."/>
            <person name="Tandeau De Marsac N."/>
            <person name="Huntemann M."/>
            <person name="Wei C.-L."/>
            <person name="Han J."/>
            <person name="Detter J.C."/>
            <person name="Han C."/>
            <person name="Tapia R."/>
            <person name="Davenport K."/>
            <person name="Daligault H."/>
            <person name="Erkkila T."/>
            <person name="Gu W."/>
            <person name="Munk A.C.C."/>
            <person name="Teshima H."/>
            <person name="Xu Y."/>
            <person name="Chain P."/>
            <person name="Chen A."/>
            <person name="Krypides N."/>
            <person name="Mavromatis K."/>
            <person name="Markowitz V."/>
            <person name="Szeto E."/>
            <person name="Ivanova N."/>
            <person name="Mikhailova N."/>
            <person name="Ovchinnikova G."/>
            <person name="Pagani I."/>
            <person name="Pati A."/>
            <person name="Goodwin L."/>
            <person name="Peters L."/>
            <person name="Pitluck S."/>
            <person name="Woyke T."/>
            <person name="Kerfeld C."/>
        </authorList>
    </citation>
    <scope>NUCLEOTIDE SEQUENCE [LARGE SCALE GENOMIC DNA]</scope>
    <source>
        <strain evidence="1 2">PCC 7112</strain>
    </source>
</reference>
<dbReference type="eggNOG" id="COG4096">
    <property type="taxonomic scope" value="Bacteria"/>
</dbReference>
<sequence>MTQNLEASQLSLNDVRRLLKLERQTGGGFTDFFSLEPLTDFEQQQLLEISNDFWRYLEAGKVSEELVKFLALSPLMRLTGFFQVPVVLTMEDSIPIEVEDGDTLIKGRLDVLAVNQPEAELAAAQFWILVVEAKNSALAKPSKRIAPLTGLPQLLTYTYKSLQQQSSVWGLTTNGESYRFVRVTRGNPCTYQILPELNLIDRERSLLLAQVLKAICKLQNVQLQLA</sequence>
<dbReference type="EMBL" id="CP003614">
    <property type="protein sequence ID" value="AFZ06144.1"/>
    <property type="molecule type" value="Genomic_DNA"/>
</dbReference>
<evidence type="ECO:0000313" key="1">
    <source>
        <dbReference type="EMBL" id="AFZ06144.1"/>
    </source>
</evidence>
<dbReference type="HOGENOM" id="CLU_090272_0_0_3"/>
<dbReference type="STRING" id="179408.Osc7112_1645"/>
<accession>K9VF58</accession>
<name>K9VF58_9CYAN</name>
<proteinExistence type="predicted"/>
<dbReference type="RefSeq" id="WP_015175462.1">
    <property type="nucleotide sequence ID" value="NC_019729.1"/>
</dbReference>
<dbReference type="AlphaFoldDB" id="K9VF58"/>
<dbReference type="Proteomes" id="UP000010478">
    <property type="component" value="Chromosome"/>
</dbReference>
<gene>
    <name evidence="1" type="ORF">Osc7112_1645</name>
</gene>
<organism evidence="1 2">
    <name type="scientific">Phormidium nigroviride PCC 7112</name>
    <dbReference type="NCBI Taxonomy" id="179408"/>
    <lineage>
        <taxon>Bacteria</taxon>
        <taxon>Bacillati</taxon>
        <taxon>Cyanobacteriota</taxon>
        <taxon>Cyanophyceae</taxon>
        <taxon>Oscillatoriophycideae</taxon>
        <taxon>Oscillatoriales</taxon>
        <taxon>Oscillatoriaceae</taxon>
        <taxon>Phormidium</taxon>
    </lineage>
</organism>
<dbReference type="OrthoDB" id="511707at2"/>
<keyword evidence="2" id="KW-1185">Reference proteome</keyword>